<dbReference type="GO" id="GO:0003677">
    <property type="term" value="F:DNA binding"/>
    <property type="evidence" value="ECO:0007669"/>
    <property type="project" value="UniProtKB-KW"/>
</dbReference>
<comment type="caution">
    <text evidence="3">The sequence shown here is derived from an EMBL/GenBank/DDBJ whole genome shotgun (WGS) entry which is preliminary data.</text>
</comment>
<evidence type="ECO:0000256" key="1">
    <source>
        <dbReference type="ARBA" id="ARBA00023125"/>
    </source>
</evidence>
<dbReference type="AlphaFoldDB" id="A0A2G2WGI2"/>
<keyword evidence="4" id="KW-1185">Reference proteome</keyword>
<protein>
    <recommendedName>
        <fullName evidence="5">HTH myb-type domain-containing protein</fullName>
    </recommendedName>
</protein>
<dbReference type="PANTHER" id="PTHR44191:SF35">
    <property type="entry name" value="I-BOX BINDING FACTOR"/>
    <property type="match status" value="1"/>
</dbReference>
<evidence type="ECO:0008006" key="5">
    <source>
        <dbReference type="Google" id="ProtNLM"/>
    </source>
</evidence>
<sequence>MQVASHAQKYFKHLKAVPTDKRRESILDLISADTEATQTSQIVISTKNERTLPQESINAEQTITVTEGESAGHDSVVS</sequence>
<feature type="compositionally biased region" description="Polar residues" evidence="2">
    <location>
        <begin position="55"/>
        <end position="67"/>
    </location>
</feature>
<name>A0A2G2WGI2_CAPAN</name>
<reference evidence="3 4" key="2">
    <citation type="journal article" date="2017" name="Genome Biol.">
        <title>New reference genome sequences of hot pepper reveal the massive evolution of plant disease-resistance genes by retroduplication.</title>
        <authorList>
            <person name="Kim S."/>
            <person name="Park J."/>
            <person name="Yeom S.I."/>
            <person name="Kim Y.M."/>
            <person name="Seo E."/>
            <person name="Kim K.T."/>
            <person name="Kim M.S."/>
            <person name="Lee J.M."/>
            <person name="Cheong K."/>
            <person name="Shin H.S."/>
            <person name="Kim S.B."/>
            <person name="Han K."/>
            <person name="Lee J."/>
            <person name="Park M."/>
            <person name="Lee H.A."/>
            <person name="Lee H.Y."/>
            <person name="Lee Y."/>
            <person name="Oh S."/>
            <person name="Lee J.H."/>
            <person name="Choi E."/>
            <person name="Choi E."/>
            <person name="Lee S.E."/>
            <person name="Jeon J."/>
            <person name="Kim H."/>
            <person name="Choi G."/>
            <person name="Song H."/>
            <person name="Lee J."/>
            <person name="Lee S.C."/>
            <person name="Kwon J.K."/>
            <person name="Lee H.Y."/>
            <person name="Koo N."/>
            <person name="Hong Y."/>
            <person name="Kim R.W."/>
            <person name="Kang W.H."/>
            <person name="Huh J.H."/>
            <person name="Kang B.C."/>
            <person name="Yang T.J."/>
            <person name="Lee Y.H."/>
            <person name="Bennetzen J.L."/>
            <person name="Choi D."/>
        </authorList>
    </citation>
    <scope>NUCLEOTIDE SEQUENCE [LARGE SCALE GENOMIC DNA]</scope>
    <source>
        <strain evidence="4">cv. CM334</strain>
    </source>
</reference>
<dbReference type="GO" id="GO:0006355">
    <property type="term" value="P:regulation of DNA-templated transcription"/>
    <property type="evidence" value="ECO:0007669"/>
    <property type="project" value="UniProtKB-ARBA"/>
</dbReference>
<proteinExistence type="predicted"/>
<reference evidence="3 4" key="1">
    <citation type="journal article" date="2014" name="Nat. Genet.">
        <title>Genome sequence of the hot pepper provides insights into the evolution of pungency in Capsicum species.</title>
        <authorList>
            <person name="Kim S."/>
            <person name="Park M."/>
            <person name="Yeom S.I."/>
            <person name="Kim Y.M."/>
            <person name="Lee J.M."/>
            <person name="Lee H.A."/>
            <person name="Seo E."/>
            <person name="Choi J."/>
            <person name="Cheong K."/>
            <person name="Kim K.T."/>
            <person name="Jung K."/>
            <person name="Lee G.W."/>
            <person name="Oh S.K."/>
            <person name="Bae C."/>
            <person name="Kim S.B."/>
            <person name="Lee H.Y."/>
            <person name="Kim S.Y."/>
            <person name="Kim M.S."/>
            <person name="Kang B.C."/>
            <person name="Jo Y.D."/>
            <person name="Yang H.B."/>
            <person name="Jeong H.J."/>
            <person name="Kang W.H."/>
            <person name="Kwon J.K."/>
            <person name="Shin C."/>
            <person name="Lim J.Y."/>
            <person name="Park J.H."/>
            <person name="Huh J.H."/>
            <person name="Kim J.S."/>
            <person name="Kim B.D."/>
            <person name="Cohen O."/>
            <person name="Paran I."/>
            <person name="Suh M.C."/>
            <person name="Lee S.B."/>
            <person name="Kim Y.K."/>
            <person name="Shin Y."/>
            <person name="Noh S.J."/>
            <person name="Park J."/>
            <person name="Seo Y.S."/>
            <person name="Kwon S.Y."/>
            <person name="Kim H.A."/>
            <person name="Park J.M."/>
            <person name="Kim H.J."/>
            <person name="Choi S.B."/>
            <person name="Bosland P.W."/>
            <person name="Reeves G."/>
            <person name="Jo S.H."/>
            <person name="Lee B.W."/>
            <person name="Cho H.T."/>
            <person name="Choi H.S."/>
            <person name="Lee M.S."/>
            <person name="Yu Y."/>
            <person name="Do Choi Y."/>
            <person name="Park B.S."/>
            <person name="van Deynze A."/>
            <person name="Ashrafi H."/>
            <person name="Hill T."/>
            <person name="Kim W.T."/>
            <person name="Pai H.S."/>
            <person name="Ahn H.K."/>
            <person name="Yeam I."/>
            <person name="Giovannoni J.J."/>
            <person name="Rose J.K."/>
            <person name="Sorensen I."/>
            <person name="Lee S.J."/>
            <person name="Kim R.W."/>
            <person name="Choi I.Y."/>
            <person name="Choi B.S."/>
            <person name="Lim J.S."/>
            <person name="Lee Y.H."/>
            <person name="Choi D."/>
        </authorList>
    </citation>
    <scope>NUCLEOTIDE SEQUENCE [LARGE SCALE GENOMIC DNA]</scope>
    <source>
        <strain evidence="4">cv. CM334</strain>
    </source>
</reference>
<keyword evidence="1" id="KW-0238">DNA-binding</keyword>
<evidence type="ECO:0000256" key="2">
    <source>
        <dbReference type="SAM" id="MobiDB-lite"/>
    </source>
</evidence>
<evidence type="ECO:0000313" key="4">
    <source>
        <dbReference type="Proteomes" id="UP000222542"/>
    </source>
</evidence>
<organism evidence="3 4">
    <name type="scientific">Capsicum annuum</name>
    <name type="common">Capsicum pepper</name>
    <dbReference type="NCBI Taxonomy" id="4072"/>
    <lineage>
        <taxon>Eukaryota</taxon>
        <taxon>Viridiplantae</taxon>
        <taxon>Streptophyta</taxon>
        <taxon>Embryophyta</taxon>
        <taxon>Tracheophyta</taxon>
        <taxon>Spermatophyta</taxon>
        <taxon>Magnoliopsida</taxon>
        <taxon>eudicotyledons</taxon>
        <taxon>Gunneridae</taxon>
        <taxon>Pentapetalae</taxon>
        <taxon>asterids</taxon>
        <taxon>lamiids</taxon>
        <taxon>Solanales</taxon>
        <taxon>Solanaceae</taxon>
        <taxon>Solanoideae</taxon>
        <taxon>Capsiceae</taxon>
        <taxon>Capsicum</taxon>
    </lineage>
</organism>
<dbReference type="Proteomes" id="UP000222542">
    <property type="component" value="Unassembled WGS sequence"/>
</dbReference>
<dbReference type="InterPro" id="IPR052245">
    <property type="entry name" value="Plant_Stress_Dev_TF"/>
</dbReference>
<feature type="region of interest" description="Disordered" evidence="2">
    <location>
        <begin position="55"/>
        <end position="78"/>
    </location>
</feature>
<dbReference type="Gramene" id="PHT44334">
    <property type="protein sequence ID" value="PHT44334"/>
    <property type="gene ID" value="T459_35660"/>
</dbReference>
<accession>A0A2G2WGI2</accession>
<dbReference type="PANTHER" id="PTHR44191">
    <property type="entry name" value="TRANSCRIPTION FACTOR KUA1"/>
    <property type="match status" value="1"/>
</dbReference>
<evidence type="ECO:0000313" key="3">
    <source>
        <dbReference type="EMBL" id="PHT44334.1"/>
    </source>
</evidence>
<gene>
    <name evidence="3" type="ORF">T459_35660</name>
</gene>
<dbReference type="EMBL" id="AYRZ02007174">
    <property type="protein sequence ID" value="PHT44334.1"/>
    <property type="molecule type" value="Genomic_DNA"/>
</dbReference>